<protein>
    <submittedName>
        <fullName evidence="1">Uncharacterized protein</fullName>
    </submittedName>
</protein>
<evidence type="ECO:0000313" key="2">
    <source>
        <dbReference type="Proteomes" id="UP000799755"/>
    </source>
</evidence>
<proteinExistence type="predicted"/>
<comment type="caution">
    <text evidence="1">The sequence shown here is derived from an EMBL/GenBank/DDBJ whole genome shotgun (WGS) entry which is preliminary data.</text>
</comment>
<evidence type="ECO:0000313" key="1">
    <source>
        <dbReference type="EMBL" id="KAF2474268.1"/>
    </source>
</evidence>
<accession>A0ACB6R4R3</accession>
<dbReference type="Proteomes" id="UP000799755">
    <property type="component" value="Unassembled WGS sequence"/>
</dbReference>
<keyword evidence="2" id="KW-1185">Reference proteome</keyword>
<organism evidence="1 2">
    <name type="scientific">Lindgomyces ingoldianus</name>
    <dbReference type="NCBI Taxonomy" id="673940"/>
    <lineage>
        <taxon>Eukaryota</taxon>
        <taxon>Fungi</taxon>
        <taxon>Dikarya</taxon>
        <taxon>Ascomycota</taxon>
        <taxon>Pezizomycotina</taxon>
        <taxon>Dothideomycetes</taxon>
        <taxon>Pleosporomycetidae</taxon>
        <taxon>Pleosporales</taxon>
        <taxon>Lindgomycetaceae</taxon>
        <taxon>Lindgomyces</taxon>
    </lineage>
</organism>
<name>A0ACB6R4R3_9PLEO</name>
<dbReference type="EMBL" id="MU003498">
    <property type="protein sequence ID" value="KAF2474268.1"/>
    <property type="molecule type" value="Genomic_DNA"/>
</dbReference>
<gene>
    <name evidence="1" type="ORF">BDR25DRAFT_351826</name>
</gene>
<reference evidence="1" key="1">
    <citation type="journal article" date="2020" name="Stud. Mycol.">
        <title>101 Dothideomycetes genomes: a test case for predicting lifestyles and emergence of pathogens.</title>
        <authorList>
            <person name="Haridas S."/>
            <person name="Albert R."/>
            <person name="Binder M."/>
            <person name="Bloem J."/>
            <person name="Labutti K."/>
            <person name="Salamov A."/>
            <person name="Andreopoulos B."/>
            <person name="Baker S."/>
            <person name="Barry K."/>
            <person name="Bills G."/>
            <person name="Bluhm B."/>
            <person name="Cannon C."/>
            <person name="Castanera R."/>
            <person name="Culley D."/>
            <person name="Daum C."/>
            <person name="Ezra D."/>
            <person name="Gonzalez J."/>
            <person name="Henrissat B."/>
            <person name="Kuo A."/>
            <person name="Liang C."/>
            <person name="Lipzen A."/>
            <person name="Lutzoni F."/>
            <person name="Magnuson J."/>
            <person name="Mondo S."/>
            <person name="Nolan M."/>
            <person name="Ohm R."/>
            <person name="Pangilinan J."/>
            <person name="Park H.-J."/>
            <person name="Ramirez L."/>
            <person name="Alfaro M."/>
            <person name="Sun H."/>
            <person name="Tritt A."/>
            <person name="Yoshinaga Y."/>
            <person name="Zwiers L.-H."/>
            <person name="Turgeon B."/>
            <person name="Goodwin S."/>
            <person name="Spatafora J."/>
            <person name="Crous P."/>
            <person name="Grigoriev I."/>
        </authorList>
    </citation>
    <scope>NUCLEOTIDE SEQUENCE</scope>
    <source>
        <strain evidence="1">ATCC 200398</strain>
    </source>
</reference>
<sequence>MTNERNSTLTAKLQNMISNCTSGFRVLRDKQQLLMQHLLMCHNNYEGDTDILLLRYDLRTRFQEDVHAYLPHANICMLHIPVVLEIKEGCTPVPPRRTLSNLLCPGEVSSSLATPREVYLAEPITLHRNLYHEYLSRIPPYSMRKPADHTDLCTRSQTTTLINQALVKSGELVYSAPSRLEITIFLHNLRSIKCAWRGSPITNGMLQNSVCPVSNLESLAVIMFSTTSPKPFTLSYSPYSIKITKPSLCVDFHIPEYSISL</sequence>